<dbReference type="Proteomes" id="UP000182235">
    <property type="component" value="Unassembled WGS sequence"/>
</dbReference>
<evidence type="ECO:0000313" key="2">
    <source>
        <dbReference type="EMBL" id="OJD15676.1"/>
    </source>
</evidence>
<accession>A0A1J9QIF7</accession>
<dbReference type="EMBL" id="LGRN01000143">
    <property type="protein sequence ID" value="OJD15676.1"/>
    <property type="molecule type" value="Genomic_DNA"/>
</dbReference>
<dbReference type="OrthoDB" id="5420368at2759"/>
<dbReference type="VEuPathDB" id="FungiDB:AJ78_04094"/>
<dbReference type="AlphaFoldDB" id="A0A1J9QIF7"/>
<dbReference type="STRING" id="1447872.A0A1J9QIF7"/>
<proteinExistence type="predicted"/>
<reference evidence="2 3" key="1">
    <citation type="submission" date="2015-07" db="EMBL/GenBank/DDBJ databases">
        <title>Emmonsia species relationships and genome sequence.</title>
        <authorList>
            <consortium name="The Broad Institute Genomics Platform"/>
            <person name="Cuomo C.A."/>
            <person name="Munoz J.F."/>
            <person name="Imamovic A."/>
            <person name="Priest M.E."/>
            <person name="Young S."/>
            <person name="Clay O.K."/>
            <person name="McEwen J.G."/>
        </authorList>
    </citation>
    <scope>NUCLEOTIDE SEQUENCE [LARGE SCALE GENOMIC DNA]</scope>
    <source>
        <strain evidence="2 3">UAMH 9510</strain>
    </source>
</reference>
<evidence type="ECO:0000256" key="1">
    <source>
        <dbReference type="SAM" id="MobiDB-lite"/>
    </source>
</evidence>
<gene>
    <name evidence="2" type="ORF">AJ78_04094</name>
</gene>
<sequence>MPVKWTSEMDQKLLLKILETHELRVNTEKVSEAWFGDDLKAKPTPRAIAERLVKIKSLIKNGNGTTPASTPKKLATPSSHNRAFGKRKRRDTREENITTENFIWPTSDIRTIKHEHANYSDSSIDGMVIPMSTPTPSKRARVAPSLPAGMITYTEDTDDGAQYESSTSEFIPSAKIEVSNGYSNVHDDEAVGTAECV</sequence>
<feature type="compositionally biased region" description="Polar residues" evidence="1">
    <location>
        <begin position="60"/>
        <end position="69"/>
    </location>
</feature>
<protein>
    <submittedName>
        <fullName evidence="2">Uncharacterized protein</fullName>
    </submittedName>
</protein>
<feature type="region of interest" description="Disordered" evidence="1">
    <location>
        <begin position="60"/>
        <end position="94"/>
    </location>
</feature>
<comment type="caution">
    <text evidence="2">The sequence shown here is derived from an EMBL/GenBank/DDBJ whole genome shotgun (WGS) entry which is preliminary data.</text>
</comment>
<evidence type="ECO:0000313" key="3">
    <source>
        <dbReference type="Proteomes" id="UP000182235"/>
    </source>
</evidence>
<name>A0A1J9QIF7_9EURO</name>
<organism evidence="2 3">
    <name type="scientific">Emergomyces pasteurianus Ep9510</name>
    <dbReference type="NCBI Taxonomy" id="1447872"/>
    <lineage>
        <taxon>Eukaryota</taxon>
        <taxon>Fungi</taxon>
        <taxon>Dikarya</taxon>
        <taxon>Ascomycota</taxon>
        <taxon>Pezizomycotina</taxon>
        <taxon>Eurotiomycetes</taxon>
        <taxon>Eurotiomycetidae</taxon>
        <taxon>Onygenales</taxon>
        <taxon>Ajellomycetaceae</taxon>
        <taxon>Emergomyces</taxon>
    </lineage>
</organism>
<keyword evidence="3" id="KW-1185">Reference proteome</keyword>